<gene>
    <name evidence="2" type="ORF">BLA60_14910</name>
</gene>
<comment type="caution">
    <text evidence="2">The sequence shown here is derived from an EMBL/GenBank/DDBJ whole genome shotgun (WGS) entry which is preliminary data.</text>
</comment>
<dbReference type="EMBL" id="MSIF01000006">
    <property type="protein sequence ID" value="OLF10484.1"/>
    <property type="molecule type" value="Genomic_DNA"/>
</dbReference>
<protein>
    <recommendedName>
        <fullName evidence="1">Recombinase zinc beta ribbon domain-containing protein</fullName>
    </recommendedName>
</protein>
<accession>A0A7Z0WNL0</accession>
<dbReference type="InterPro" id="IPR025827">
    <property type="entry name" value="Zn_ribbon_recom_dom"/>
</dbReference>
<dbReference type="RefSeq" id="WP_075133472.1">
    <property type="nucleotide sequence ID" value="NZ_MSIF01000006.1"/>
</dbReference>
<proteinExistence type="predicted"/>
<evidence type="ECO:0000313" key="2">
    <source>
        <dbReference type="EMBL" id="OLF10484.1"/>
    </source>
</evidence>
<reference evidence="2 3" key="1">
    <citation type="submission" date="2016-12" db="EMBL/GenBank/DDBJ databases">
        <title>The draft genome sequence of Actinophytocola xinjiangensis.</title>
        <authorList>
            <person name="Wang W."/>
            <person name="Yuan L."/>
        </authorList>
    </citation>
    <scope>NUCLEOTIDE SEQUENCE [LARGE SCALE GENOMIC DNA]</scope>
    <source>
        <strain evidence="2 3">CGMCC 4.4663</strain>
    </source>
</reference>
<dbReference type="AlphaFoldDB" id="A0A7Z0WNL0"/>
<dbReference type="Pfam" id="PF13408">
    <property type="entry name" value="Zn_ribbon_recom"/>
    <property type="match status" value="1"/>
</dbReference>
<dbReference type="Proteomes" id="UP000185696">
    <property type="component" value="Unassembled WGS sequence"/>
</dbReference>
<evidence type="ECO:0000259" key="1">
    <source>
        <dbReference type="Pfam" id="PF13408"/>
    </source>
</evidence>
<keyword evidence="3" id="KW-1185">Reference proteome</keyword>
<sequence>MRSSHHRRWRRRPYLLRGLVRCGICQRKMQGASICKDVYYRCIARTLAPGAAALADHPRTVNLREDHLLEPLNGWIGRLVRPEQRGPDGHRTCGIPRRWWGSGRVRSC</sequence>
<organism evidence="2 3">
    <name type="scientific">Actinophytocola xinjiangensis</name>
    <dbReference type="NCBI Taxonomy" id="485602"/>
    <lineage>
        <taxon>Bacteria</taxon>
        <taxon>Bacillati</taxon>
        <taxon>Actinomycetota</taxon>
        <taxon>Actinomycetes</taxon>
        <taxon>Pseudonocardiales</taxon>
        <taxon>Pseudonocardiaceae</taxon>
    </lineage>
</organism>
<name>A0A7Z0WNL0_9PSEU</name>
<feature type="domain" description="Recombinase zinc beta ribbon" evidence="1">
    <location>
        <begin position="15"/>
        <end position="68"/>
    </location>
</feature>
<evidence type="ECO:0000313" key="3">
    <source>
        <dbReference type="Proteomes" id="UP000185696"/>
    </source>
</evidence>